<evidence type="ECO:0000259" key="7">
    <source>
        <dbReference type="Pfam" id="PF03813"/>
    </source>
</evidence>
<sequence length="1133" mass="131601">MKTQKRKLNPNEFTEEDNTPNKRVSFSPALVTTATYHPESAEENDISSENVSKENEIDPIKDAETLTNTSLNSISSKGLPDELIAIREGRTPRMMELTSFAEERQLAHLQLFRTAEEIQKLRQTGLYKSNLYKLQIEELIGEVSIDFTRVSRLDNALYKLREIFMDMNDKIDLTLSNAKSILLNKYNIVIPFPDPQPSDVIQYKFGFRKPTAFYLIGSYALRNVIKGRKGFNVDVAVVMPSSIFQEKDYMNYRYFYKRAYYLSVLAATLQENQSDFNVKVEFDTLNGDTRCPIIILKPSGDDSETDYSKLNCVIQIIPCIPKNLFPSHRLSPTHNNVRPRYNQQNQIEEQQDQKDKEEHEQPDKQDNKLPPTPQYNSAILKDMNYLSHLNLIYRHSKDKSAFIDASKLAKVWITQRGFGDTFGFNAFLWSMLMTYLFHEGGPNGGKKLLSGFSSYQLFKGTMDFLATHDFIKNPIFMNKSDKSEEFSEKSFTENYEVVFVDDSGELNLFSGMTKANFKHVTKLAMEYLNDPEKDGFEELFLQKVDDMKVKYDNFVKVIKIPSTYKEYTDSVKLDYPDIFIHFAQSIQKLLERGLTNHEIAVKEFRELWGNKAETRRFKDGNILECAVWESKNIGIESRSLIINEMVLHLLNFHYGINEINGNIQYFASQLNEFIIPSSFVPKKIFDRNINGFQPIMKAYDELVKQFLSLENIPLKITNVKSISSSLRYSSVFIPQPYNLQNDLQKHHEKFNGIIKHEDNHDYNNIIMNSHYIEPIEIQFQFEVSLKWPNDLVAIQKMKLAFYIKISDQLKVQFPGIITKIVVVESNNQNKIFSLDEYLEIFTTSGFAFRCRIYYEREIPMLERLIKDPNISKQKKDVYKNALKIEKHLFIDLPLLNSQIQTLCNKYPSLSLTIRITKRWFMANLFEGQVDEEFIEVLCAFIYLEPRPWTRPATGFVGFLRILKLIAEIRKKFDNSSNDRGLMFVATTSGIIWGLEKPNKVVSRRIQDLAKASITFIDDNNILIGFDPVVCYLKELRSLYSNIALFFHDKYGGTVIGIVWKPSYLFPTPWKVNLGYSSKLWIPQMDGNLDEDDKWLAEFYYDSGHCMMTLDTKATVMEMERLGEGLVIGIDFRK</sequence>
<dbReference type="Pfam" id="PF17404">
    <property type="entry name" value="Nrap_D3"/>
    <property type="match status" value="1"/>
</dbReference>
<keyword evidence="5" id="KW-0698">rRNA processing</keyword>
<feature type="compositionally biased region" description="Basic and acidic residues" evidence="6">
    <location>
        <begin position="351"/>
        <end position="367"/>
    </location>
</feature>
<dbReference type="GO" id="GO:0034456">
    <property type="term" value="C:UTP-C complex"/>
    <property type="evidence" value="ECO:0007669"/>
    <property type="project" value="TreeGrafter"/>
</dbReference>
<evidence type="ECO:0000256" key="4">
    <source>
        <dbReference type="ARBA" id="ARBA00023242"/>
    </source>
</evidence>
<dbReference type="Gene3D" id="3.30.70.3030">
    <property type="match status" value="1"/>
</dbReference>
<feature type="domain" description="Nrap protein" evidence="12">
    <location>
        <begin position="1006"/>
        <end position="1127"/>
    </location>
</feature>
<evidence type="ECO:0000259" key="8">
    <source>
        <dbReference type="Pfam" id="PF17403"/>
    </source>
</evidence>
<dbReference type="GO" id="GO:0003723">
    <property type="term" value="F:RNA binding"/>
    <property type="evidence" value="ECO:0007669"/>
    <property type="project" value="UniProtKB-KW"/>
</dbReference>
<evidence type="ECO:0000256" key="5">
    <source>
        <dbReference type="RuleBase" id="RU364032"/>
    </source>
</evidence>
<evidence type="ECO:0000256" key="6">
    <source>
        <dbReference type="SAM" id="MobiDB-lite"/>
    </source>
</evidence>
<evidence type="ECO:0000256" key="1">
    <source>
        <dbReference type="ARBA" id="ARBA00004604"/>
    </source>
</evidence>
<feature type="region of interest" description="Disordered" evidence="6">
    <location>
        <begin position="1"/>
        <end position="73"/>
    </location>
</feature>
<dbReference type="Pfam" id="PF17403">
    <property type="entry name" value="Nrap_D2"/>
    <property type="match status" value="1"/>
</dbReference>
<evidence type="ECO:0000259" key="10">
    <source>
        <dbReference type="Pfam" id="PF17405"/>
    </source>
</evidence>
<dbReference type="Gene3D" id="1.10.1410.10">
    <property type="match status" value="1"/>
</dbReference>
<evidence type="ECO:0000259" key="9">
    <source>
        <dbReference type="Pfam" id="PF17404"/>
    </source>
</evidence>
<dbReference type="GO" id="GO:0032545">
    <property type="term" value="C:CURI complex"/>
    <property type="evidence" value="ECO:0007669"/>
    <property type="project" value="TreeGrafter"/>
</dbReference>
<dbReference type="PANTHER" id="PTHR17972:SF0">
    <property type="entry name" value="NUCLEOLAR PROTEIN 6"/>
    <property type="match status" value="1"/>
</dbReference>
<evidence type="ECO:0000313" key="13">
    <source>
        <dbReference type="EMBL" id="CAG8433493.1"/>
    </source>
</evidence>
<dbReference type="Pfam" id="PF17407">
    <property type="entry name" value="Nrap_D6"/>
    <property type="match status" value="1"/>
</dbReference>
<dbReference type="EMBL" id="CAJVPK010000016">
    <property type="protein sequence ID" value="CAG8433493.1"/>
    <property type="molecule type" value="Genomic_DNA"/>
</dbReference>
<gene>
    <name evidence="13" type="ORF">DEBURN_LOCUS469</name>
</gene>
<dbReference type="InterPro" id="IPR035082">
    <property type="entry name" value="Nrap_D1"/>
</dbReference>
<keyword evidence="3 5" id="KW-0694">RNA-binding</keyword>
<keyword evidence="5" id="KW-0687">Ribonucleoprotein</keyword>
<proteinExistence type="inferred from homology"/>
<dbReference type="PANTHER" id="PTHR17972">
    <property type="entry name" value="NUCLEOLAR RNA-ASSOCIATED PROTEIN"/>
    <property type="match status" value="1"/>
</dbReference>
<comment type="caution">
    <text evidence="13">The sequence shown here is derived from an EMBL/GenBank/DDBJ whole genome shotgun (WGS) entry which is preliminary data.</text>
</comment>
<feature type="region of interest" description="Disordered" evidence="6">
    <location>
        <begin position="331"/>
        <end position="373"/>
    </location>
</feature>
<feature type="compositionally biased region" description="Basic and acidic residues" evidence="6">
    <location>
        <begin position="51"/>
        <end position="64"/>
    </location>
</feature>
<feature type="domain" description="Nrap protein" evidence="8">
    <location>
        <begin position="401"/>
        <end position="543"/>
    </location>
</feature>
<name>A0A9N8V1K6_9GLOM</name>
<dbReference type="GO" id="GO:0006409">
    <property type="term" value="P:tRNA export from nucleus"/>
    <property type="evidence" value="ECO:0007669"/>
    <property type="project" value="TreeGrafter"/>
</dbReference>
<dbReference type="AlphaFoldDB" id="A0A9N8V1K6"/>
<feature type="domain" description="Nrap protein" evidence="10">
    <location>
        <begin position="685"/>
        <end position="903"/>
    </location>
</feature>
<dbReference type="InterPro" id="IPR035368">
    <property type="entry name" value="Nrap_D3"/>
</dbReference>
<dbReference type="Pfam" id="PF03813">
    <property type="entry name" value="Nrap"/>
    <property type="match status" value="1"/>
</dbReference>
<dbReference type="GO" id="GO:0032040">
    <property type="term" value="C:small-subunit processome"/>
    <property type="evidence" value="ECO:0007669"/>
    <property type="project" value="TreeGrafter"/>
</dbReference>
<evidence type="ECO:0000259" key="11">
    <source>
        <dbReference type="Pfam" id="PF17406"/>
    </source>
</evidence>
<dbReference type="Pfam" id="PF17405">
    <property type="entry name" value="Nrap_D4"/>
    <property type="match status" value="1"/>
</dbReference>
<keyword evidence="14" id="KW-1185">Reference proteome</keyword>
<keyword evidence="5" id="KW-0690">Ribosome biogenesis</keyword>
<accession>A0A9N8V1K6</accession>
<comment type="similarity">
    <text evidence="2 5">Belongs to the NRAP family.</text>
</comment>
<feature type="domain" description="Nrap protein" evidence="9">
    <location>
        <begin position="584"/>
        <end position="654"/>
    </location>
</feature>
<dbReference type="InterPro" id="IPR005554">
    <property type="entry name" value="NOL6/Upt22"/>
</dbReference>
<dbReference type="InterPro" id="IPR035369">
    <property type="entry name" value="Nrap_D4"/>
</dbReference>
<dbReference type="Proteomes" id="UP000789706">
    <property type="component" value="Unassembled WGS sequence"/>
</dbReference>
<dbReference type="OrthoDB" id="10251401at2759"/>
<keyword evidence="4 5" id="KW-0539">Nucleus</keyword>
<evidence type="ECO:0000256" key="2">
    <source>
        <dbReference type="ARBA" id="ARBA00006674"/>
    </source>
</evidence>
<dbReference type="InterPro" id="IPR035370">
    <property type="entry name" value="Nrap_D5"/>
</dbReference>
<reference evidence="13" key="1">
    <citation type="submission" date="2021-06" db="EMBL/GenBank/DDBJ databases">
        <authorList>
            <person name="Kallberg Y."/>
            <person name="Tangrot J."/>
            <person name="Rosling A."/>
        </authorList>
    </citation>
    <scope>NUCLEOTIDE SEQUENCE</scope>
    <source>
        <strain evidence="13">AZ414A</strain>
    </source>
</reference>
<comment type="subcellular location">
    <subcellularLocation>
        <location evidence="1 5">Nucleus</location>
        <location evidence="1 5">Nucleolus</location>
    </subcellularLocation>
</comment>
<evidence type="ECO:0000313" key="14">
    <source>
        <dbReference type="Proteomes" id="UP000789706"/>
    </source>
</evidence>
<dbReference type="GO" id="GO:0006364">
    <property type="term" value="P:rRNA processing"/>
    <property type="evidence" value="ECO:0007669"/>
    <property type="project" value="UniProtKB-KW"/>
</dbReference>
<evidence type="ECO:0000259" key="12">
    <source>
        <dbReference type="Pfam" id="PF17407"/>
    </source>
</evidence>
<feature type="domain" description="Nrap protein" evidence="11">
    <location>
        <begin position="906"/>
        <end position="968"/>
    </location>
</feature>
<organism evidence="13 14">
    <name type="scientific">Diversispora eburnea</name>
    <dbReference type="NCBI Taxonomy" id="1213867"/>
    <lineage>
        <taxon>Eukaryota</taxon>
        <taxon>Fungi</taxon>
        <taxon>Fungi incertae sedis</taxon>
        <taxon>Mucoromycota</taxon>
        <taxon>Glomeromycotina</taxon>
        <taxon>Glomeromycetes</taxon>
        <taxon>Diversisporales</taxon>
        <taxon>Diversisporaceae</taxon>
        <taxon>Diversispora</taxon>
    </lineage>
</organism>
<dbReference type="Pfam" id="PF17406">
    <property type="entry name" value="Nrap_D5"/>
    <property type="match status" value="1"/>
</dbReference>
<protein>
    <recommendedName>
        <fullName evidence="5">U3 small nucleolar RNA-associated protein 22</fullName>
    </recommendedName>
</protein>
<dbReference type="InterPro" id="IPR035371">
    <property type="entry name" value="Nrap_D6"/>
</dbReference>
<evidence type="ECO:0000256" key="3">
    <source>
        <dbReference type="ARBA" id="ARBA00022884"/>
    </source>
</evidence>
<feature type="domain" description="Nrap protein" evidence="7">
    <location>
        <begin position="233"/>
        <end position="397"/>
    </location>
</feature>
<dbReference type="InterPro" id="IPR035367">
    <property type="entry name" value="Nrap_D2"/>
</dbReference>